<dbReference type="InterPro" id="IPR011333">
    <property type="entry name" value="SKP1/BTB/POZ_sf"/>
</dbReference>
<keyword evidence="4" id="KW-1185">Reference proteome</keyword>
<dbReference type="PANTHER" id="PTHR45774:SF3">
    <property type="entry name" value="BTB (POZ) DOMAIN-CONTAINING 2B-RELATED"/>
    <property type="match status" value="1"/>
</dbReference>
<proteinExistence type="predicted"/>
<gene>
    <name evidence="3" type="ORF">M0811_04264</name>
    <name evidence="2" type="ORF">M0811_13739</name>
</gene>
<dbReference type="SMART" id="SM00225">
    <property type="entry name" value="BTB"/>
    <property type="match status" value="1"/>
</dbReference>
<dbReference type="SUPFAM" id="SSF54695">
    <property type="entry name" value="POZ domain"/>
    <property type="match status" value="1"/>
</dbReference>
<dbReference type="OrthoDB" id="624345at2759"/>
<dbReference type="InterPro" id="IPR029062">
    <property type="entry name" value="Class_I_gatase-like"/>
</dbReference>
<feature type="domain" description="BTB" evidence="1">
    <location>
        <begin position="19"/>
        <end position="107"/>
    </location>
</feature>
<evidence type="ECO:0000313" key="4">
    <source>
        <dbReference type="Proteomes" id="UP001149090"/>
    </source>
</evidence>
<sequence length="504" mass="57095">MFASLHEVFAQYINHKNTADVRIIITEENPTTKTTTTTTQSQTTTILYAHKFVLSTASPQWMNKFYNPNWKDPSSPRLFTLKFSDIDADSFQIVLEYIYTRKPNIQSRNVVKVMSFAQKYQMFDLLKMCELFLSSNLTLENCLAAFEFSLKNSNKEIEYQAKEFIELNSLELFEKVACLVSLEELTIVEILKLKQIRASELSLFNRLMEWGQWRCYSHNLKANLSDMKEMLKNVLPFIRIELMGSKGIETLEESGLYPQEKIDQAKSRLLQELLQNREKDTTKLKPISQIKVLLIASDDSAKYREDVKLSITSTGIKNVDIFDATKGVPQLQQLQKYDVVFVYSASIKFLNAKKTGDVLAKYVESGKGLVLCSDEALLRGSEGEIQGKIIDYLPVEKGDHICDEKTELGDINYTRHAIMNGVNSFDGGAGSPHCSGACTKSGKVIAYWDDGVPLIVVHRKMDNFGNIVILNFQPPSDKVDAYYWDSKTDGAKIIANSVQFAASN</sequence>
<reference evidence="2" key="1">
    <citation type="submission" date="2022-10" db="EMBL/GenBank/DDBJ databases">
        <title>Novel sulphate-reducing endosymbionts in the free-living metamonad Anaeramoeba.</title>
        <authorList>
            <person name="Jerlstrom-Hultqvist J."/>
            <person name="Cepicka I."/>
            <person name="Gallot-Lavallee L."/>
            <person name="Salas-Leiva D."/>
            <person name="Curtis B.A."/>
            <person name="Zahonova K."/>
            <person name="Pipaliya S."/>
            <person name="Dacks J."/>
            <person name="Roger A.J."/>
        </authorList>
    </citation>
    <scope>NUCLEOTIDE SEQUENCE</scope>
    <source>
        <strain evidence="2">BMAN</strain>
    </source>
</reference>
<dbReference type="Gene3D" id="3.40.50.880">
    <property type="match status" value="1"/>
</dbReference>
<dbReference type="AlphaFoldDB" id="A0A9Q0L6L6"/>
<dbReference type="EMBL" id="JAPDFW010000146">
    <property type="protein sequence ID" value="KAJ5066360.1"/>
    <property type="molecule type" value="Genomic_DNA"/>
</dbReference>
<dbReference type="Pfam" id="PF00651">
    <property type="entry name" value="BTB"/>
    <property type="match status" value="1"/>
</dbReference>
<evidence type="ECO:0000313" key="3">
    <source>
        <dbReference type="EMBL" id="KAJ5079243.1"/>
    </source>
</evidence>
<dbReference type="PANTHER" id="PTHR45774">
    <property type="entry name" value="BTB/POZ DOMAIN-CONTAINING"/>
    <property type="match status" value="1"/>
</dbReference>
<accession>A0A9Q0L6L6</accession>
<evidence type="ECO:0000313" key="2">
    <source>
        <dbReference type="EMBL" id="KAJ5066360.1"/>
    </source>
</evidence>
<dbReference type="PROSITE" id="PS50097">
    <property type="entry name" value="BTB"/>
    <property type="match status" value="1"/>
</dbReference>
<dbReference type="Gene3D" id="3.30.710.10">
    <property type="entry name" value="Potassium Channel Kv1.1, Chain A"/>
    <property type="match status" value="1"/>
</dbReference>
<comment type="caution">
    <text evidence="2">The sequence shown here is derived from an EMBL/GenBank/DDBJ whole genome shotgun (WGS) entry which is preliminary data.</text>
</comment>
<name>A0A9Q0L6L6_ANAIG</name>
<dbReference type="EMBL" id="JAPDFW010000033">
    <property type="protein sequence ID" value="KAJ5079243.1"/>
    <property type="molecule type" value="Genomic_DNA"/>
</dbReference>
<dbReference type="InterPro" id="IPR000210">
    <property type="entry name" value="BTB/POZ_dom"/>
</dbReference>
<evidence type="ECO:0000259" key="1">
    <source>
        <dbReference type="PROSITE" id="PS50097"/>
    </source>
</evidence>
<organism evidence="2 4">
    <name type="scientific">Anaeramoeba ignava</name>
    <name type="common">Anaerobic marine amoeba</name>
    <dbReference type="NCBI Taxonomy" id="1746090"/>
    <lineage>
        <taxon>Eukaryota</taxon>
        <taxon>Metamonada</taxon>
        <taxon>Anaeramoebidae</taxon>
        <taxon>Anaeramoeba</taxon>
    </lineage>
</organism>
<protein>
    <submittedName>
        <fullName evidence="2">Btb (Poz) domain-containing 2a-related</fullName>
    </submittedName>
</protein>
<dbReference type="SUPFAM" id="SSF52317">
    <property type="entry name" value="Class I glutamine amidotransferase-like"/>
    <property type="match status" value="1"/>
</dbReference>
<dbReference type="Proteomes" id="UP001149090">
    <property type="component" value="Unassembled WGS sequence"/>
</dbReference>